<dbReference type="Pfam" id="PF00384">
    <property type="entry name" value="Molybdopterin"/>
    <property type="match status" value="1"/>
</dbReference>
<dbReference type="GO" id="GO:0051539">
    <property type="term" value="F:4 iron, 4 sulfur cluster binding"/>
    <property type="evidence" value="ECO:0007669"/>
    <property type="project" value="UniProtKB-KW"/>
</dbReference>
<dbReference type="InterPro" id="IPR041953">
    <property type="entry name" value="YdeP_MopB"/>
</dbReference>
<evidence type="ECO:0000259" key="10">
    <source>
        <dbReference type="Pfam" id="PF00384"/>
    </source>
</evidence>
<dbReference type="AlphaFoldDB" id="A0A4R7RWA5"/>
<comment type="cofactor">
    <cofactor evidence="1">
        <name>Mo-bis(molybdopterin guanine dinucleotide)</name>
        <dbReference type="ChEBI" id="CHEBI:60539"/>
    </cofactor>
</comment>
<feature type="domain" description="Molybdopterin oxidoreductase" evidence="10">
    <location>
        <begin position="123"/>
        <end position="493"/>
    </location>
</feature>
<accession>A0A4R7RWA5</accession>
<keyword evidence="8" id="KW-0408">Iron</keyword>
<dbReference type="RefSeq" id="WP_133795982.1">
    <property type="nucleotide sequence ID" value="NZ_SOCA01000005.1"/>
</dbReference>
<keyword evidence="9" id="KW-0411">Iron-sulfur</keyword>
<dbReference type="CDD" id="cd02787">
    <property type="entry name" value="MopB_CT_ydeP"/>
    <property type="match status" value="1"/>
</dbReference>
<dbReference type="PANTHER" id="PTHR43105:SF4">
    <property type="entry name" value="PROTEIN YDEP"/>
    <property type="match status" value="1"/>
</dbReference>
<dbReference type="SUPFAM" id="SSF50692">
    <property type="entry name" value="ADC-like"/>
    <property type="match status" value="1"/>
</dbReference>
<dbReference type="CDD" id="cd02767">
    <property type="entry name" value="MopB_ydeP"/>
    <property type="match status" value="1"/>
</dbReference>
<evidence type="ECO:0000256" key="6">
    <source>
        <dbReference type="ARBA" id="ARBA00022723"/>
    </source>
</evidence>
<dbReference type="InterPro" id="IPR037951">
    <property type="entry name" value="MopB_CT_YdeP"/>
</dbReference>
<dbReference type="GO" id="GO:0030151">
    <property type="term" value="F:molybdenum ion binding"/>
    <property type="evidence" value="ECO:0007669"/>
    <property type="project" value="InterPro"/>
</dbReference>
<dbReference type="InterPro" id="IPR006657">
    <property type="entry name" value="MoPterin_dinucl-bd_dom"/>
</dbReference>
<dbReference type="InterPro" id="IPR010046">
    <property type="entry name" value="Mopterin_OxRdtse_a_bac"/>
</dbReference>
<dbReference type="GO" id="GO:0045333">
    <property type="term" value="P:cellular respiration"/>
    <property type="evidence" value="ECO:0007669"/>
    <property type="project" value="UniProtKB-ARBA"/>
</dbReference>
<dbReference type="EMBL" id="SOCA01000005">
    <property type="protein sequence ID" value="TDU69288.1"/>
    <property type="molecule type" value="Genomic_DNA"/>
</dbReference>
<comment type="similarity">
    <text evidence="3">Belongs to the prokaryotic molybdopterin-containing oxidoreductase family.</text>
</comment>
<evidence type="ECO:0000256" key="5">
    <source>
        <dbReference type="ARBA" id="ARBA00022505"/>
    </source>
</evidence>
<keyword evidence="7" id="KW-0560">Oxidoreductase</keyword>
<evidence type="ECO:0000313" key="13">
    <source>
        <dbReference type="Proteomes" id="UP000295662"/>
    </source>
</evidence>
<keyword evidence="6" id="KW-0479">Metal-binding</keyword>
<evidence type="ECO:0000259" key="11">
    <source>
        <dbReference type="Pfam" id="PF01568"/>
    </source>
</evidence>
<dbReference type="Gene3D" id="3.40.50.740">
    <property type="match status" value="1"/>
</dbReference>
<reference evidence="12 13" key="1">
    <citation type="submission" date="2019-03" db="EMBL/GenBank/DDBJ databases">
        <title>Genomic Encyclopedia of Archaeal and Bacterial Type Strains, Phase II (KMG-II): from individual species to whole genera.</title>
        <authorList>
            <person name="Goeker M."/>
        </authorList>
    </citation>
    <scope>NUCLEOTIDE SEQUENCE [LARGE SCALE GENOMIC DNA]</scope>
    <source>
        <strain evidence="12 13">ATCC 25309</strain>
    </source>
</reference>
<comment type="caution">
    <text evidence="12">The sequence shown here is derived from an EMBL/GenBank/DDBJ whole genome shotgun (WGS) entry which is preliminary data.</text>
</comment>
<evidence type="ECO:0000256" key="1">
    <source>
        <dbReference type="ARBA" id="ARBA00001942"/>
    </source>
</evidence>
<dbReference type="SUPFAM" id="SSF53706">
    <property type="entry name" value="Formate dehydrogenase/DMSO reductase, domains 1-3"/>
    <property type="match status" value="1"/>
</dbReference>
<feature type="domain" description="Molybdopterin dinucleotide-binding" evidence="11">
    <location>
        <begin position="645"/>
        <end position="751"/>
    </location>
</feature>
<dbReference type="PANTHER" id="PTHR43105">
    <property type="entry name" value="RESPIRATORY NITRATE REDUCTASE"/>
    <property type="match status" value="1"/>
</dbReference>
<sequence>MSASTISAQPPEKLTGIQVGKSKHSAAGVPAVANSLKHVYGSSGLLRGTSAMLKLNQNGGFDCPSCAWPDPEDHRSAFEFCENGAKAIASETTKSRVTPQFFADNSVAELSEWSDYEMDRAGRITQPMVLKEGATHYEEIAWDDAFDLIAKELNALASPDEAVFYTSGRATNEAAFLYQLFVRHFGTNNLPDCSNMCHESSGAALNQSVGVGKGTVTLKDLETAETILIIGQNPGTNHPRMLSSLQRAVENGSTIIAVNPMKEAGLTGFMHPQQVKGVLGMSTPLAKHFLQVNLNGDQALLKGIAKTLVEDDTLDTTFIQEHVVGFDTYRDHLKAQDWSELEKLSGIQRDVMQMVARQCASGQRKLITCWAMGLTQHKNAVATIQEITNIHLMLGAIGRESAGLCPVRGHSNVQGDRTMGIFEKMPEWFMDNLEREFQFKVPRHHGWDTVAAIRAMHEGRGKVFYALGGNFLQATPDTEYTGEALRRCNLTVHICTKLNRSHVVTGRIGLILPCLGRSEWEQRGDLTQFCTVENSMSVVHASHGHLEPASPHLLSEPMIVARTAEATLGARSKVDWAALVENYDSIRDLIERVVPGFEDFNGRVREPGGFYLPNTARQRIWKTSTGKAEIHTHPLQVLVPGPGQLILQTFRSHDQFNTTIYGLDDRYRGIGNERRIIFMNPQDMKDRNIGPLEPVDITSHFQGETRHAPRFLAVPYDQPPGNCAAYFPEANVLVPIGSFADVSLTPTSKSVLVTIQPSA</sequence>
<evidence type="ECO:0000256" key="9">
    <source>
        <dbReference type="ARBA" id="ARBA00023014"/>
    </source>
</evidence>
<gene>
    <name evidence="12" type="ORF">EI77_02940</name>
</gene>
<dbReference type="InterPro" id="IPR006656">
    <property type="entry name" value="Mopterin_OxRdtase"/>
</dbReference>
<name>A0A4R7RWA5_9BACT</name>
<evidence type="ECO:0000256" key="2">
    <source>
        <dbReference type="ARBA" id="ARBA00001966"/>
    </source>
</evidence>
<dbReference type="Proteomes" id="UP000295662">
    <property type="component" value="Unassembled WGS sequence"/>
</dbReference>
<keyword evidence="4" id="KW-0004">4Fe-4S</keyword>
<dbReference type="GO" id="GO:0043546">
    <property type="term" value="F:molybdopterin cofactor binding"/>
    <property type="evidence" value="ECO:0007669"/>
    <property type="project" value="InterPro"/>
</dbReference>
<dbReference type="InterPro" id="IPR050123">
    <property type="entry name" value="Prok_molybdopt-oxidoreductase"/>
</dbReference>
<protein>
    <submittedName>
        <fullName evidence="12">Molybdopterin-dependent oxidoreductase alpha subunit</fullName>
    </submittedName>
</protein>
<dbReference type="GO" id="GO:0016020">
    <property type="term" value="C:membrane"/>
    <property type="evidence" value="ECO:0007669"/>
    <property type="project" value="TreeGrafter"/>
</dbReference>
<evidence type="ECO:0000256" key="4">
    <source>
        <dbReference type="ARBA" id="ARBA00022485"/>
    </source>
</evidence>
<comment type="cofactor">
    <cofactor evidence="2">
        <name>[4Fe-4S] cluster</name>
        <dbReference type="ChEBI" id="CHEBI:49883"/>
    </cofactor>
</comment>
<dbReference type="OrthoDB" id="9805142at2"/>
<dbReference type="Pfam" id="PF01568">
    <property type="entry name" value="Molydop_binding"/>
    <property type="match status" value="1"/>
</dbReference>
<dbReference type="PIRSF" id="PIRSF000144">
    <property type="entry name" value="CbbBc"/>
    <property type="match status" value="1"/>
</dbReference>
<organism evidence="12 13">
    <name type="scientific">Prosthecobacter fusiformis</name>
    <dbReference type="NCBI Taxonomy" id="48464"/>
    <lineage>
        <taxon>Bacteria</taxon>
        <taxon>Pseudomonadati</taxon>
        <taxon>Verrucomicrobiota</taxon>
        <taxon>Verrucomicrobiia</taxon>
        <taxon>Verrucomicrobiales</taxon>
        <taxon>Verrucomicrobiaceae</taxon>
        <taxon>Prosthecobacter</taxon>
    </lineage>
</organism>
<dbReference type="InterPro" id="IPR009010">
    <property type="entry name" value="Asp_de-COase-like_dom_sf"/>
</dbReference>
<keyword evidence="13" id="KW-1185">Reference proteome</keyword>
<dbReference type="NCBIfam" id="TIGR01701">
    <property type="entry name" value="Fdhalpha-like"/>
    <property type="match status" value="1"/>
</dbReference>
<evidence type="ECO:0000256" key="7">
    <source>
        <dbReference type="ARBA" id="ARBA00023002"/>
    </source>
</evidence>
<evidence type="ECO:0000313" key="12">
    <source>
        <dbReference type="EMBL" id="TDU69288.1"/>
    </source>
</evidence>
<proteinExistence type="inferred from homology"/>
<keyword evidence="5" id="KW-0500">Molybdenum</keyword>
<evidence type="ECO:0000256" key="8">
    <source>
        <dbReference type="ARBA" id="ARBA00023004"/>
    </source>
</evidence>
<dbReference type="Gene3D" id="3.40.228.10">
    <property type="entry name" value="Dimethylsulfoxide Reductase, domain 2"/>
    <property type="match status" value="1"/>
</dbReference>
<evidence type="ECO:0000256" key="3">
    <source>
        <dbReference type="ARBA" id="ARBA00010312"/>
    </source>
</evidence>
<dbReference type="GO" id="GO:0008863">
    <property type="term" value="F:formate dehydrogenase (NAD+) activity"/>
    <property type="evidence" value="ECO:0007669"/>
    <property type="project" value="InterPro"/>
</dbReference>